<feature type="transmembrane region" description="Helical" evidence="1">
    <location>
        <begin position="12"/>
        <end position="31"/>
    </location>
</feature>
<sequence length="107" mass="11290">MRNPLRVLGSTVLTLEALVVLLSIPVALTVIQPEQPALVGWSLALLALVTLLAVGVISKPYGPMVGWVVQALVIASGFLVPAMFVLGVVFALLWFVALRLSADSRNG</sequence>
<dbReference type="EMBL" id="CAFBOZ010000169">
    <property type="protein sequence ID" value="CAB5010564.1"/>
    <property type="molecule type" value="Genomic_DNA"/>
</dbReference>
<feature type="transmembrane region" description="Helical" evidence="1">
    <location>
        <begin position="64"/>
        <end position="97"/>
    </location>
</feature>
<feature type="transmembrane region" description="Helical" evidence="1">
    <location>
        <begin position="38"/>
        <end position="58"/>
    </location>
</feature>
<reference evidence="2" key="1">
    <citation type="submission" date="2020-05" db="EMBL/GenBank/DDBJ databases">
        <authorList>
            <person name="Chiriac C."/>
            <person name="Salcher M."/>
            <person name="Ghai R."/>
            <person name="Kavagutti S V."/>
        </authorList>
    </citation>
    <scope>NUCLEOTIDE SEQUENCE</scope>
</reference>
<dbReference type="InterPro" id="IPR025327">
    <property type="entry name" value="DUF4233"/>
</dbReference>
<keyword evidence="1" id="KW-0472">Membrane</keyword>
<name>A0A6J7Q8F4_9ZZZZ</name>
<proteinExistence type="predicted"/>
<dbReference type="AlphaFoldDB" id="A0A6J7Q8F4"/>
<dbReference type="Pfam" id="PF14017">
    <property type="entry name" value="DUF4233"/>
    <property type="match status" value="1"/>
</dbReference>
<keyword evidence="1" id="KW-0812">Transmembrane</keyword>
<keyword evidence="1" id="KW-1133">Transmembrane helix</keyword>
<protein>
    <submittedName>
        <fullName evidence="2">Unannotated protein</fullName>
    </submittedName>
</protein>
<accession>A0A6J7Q8F4</accession>
<gene>
    <name evidence="2" type="ORF">UFOPK3992_01204</name>
</gene>
<evidence type="ECO:0000256" key="1">
    <source>
        <dbReference type="SAM" id="Phobius"/>
    </source>
</evidence>
<evidence type="ECO:0000313" key="2">
    <source>
        <dbReference type="EMBL" id="CAB5010564.1"/>
    </source>
</evidence>
<organism evidence="2">
    <name type="scientific">freshwater metagenome</name>
    <dbReference type="NCBI Taxonomy" id="449393"/>
    <lineage>
        <taxon>unclassified sequences</taxon>
        <taxon>metagenomes</taxon>
        <taxon>ecological metagenomes</taxon>
    </lineage>
</organism>